<dbReference type="InterPro" id="IPR029056">
    <property type="entry name" value="Ribokinase-like"/>
</dbReference>
<dbReference type="Pfam" id="PF00294">
    <property type="entry name" value="PfkB"/>
    <property type="match status" value="1"/>
</dbReference>
<dbReference type="PROSITE" id="PS00583">
    <property type="entry name" value="PFKB_KINASES_1"/>
    <property type="match status" value="1"/>
</dbReference>
<organism evidence="4 5">
    <name type="scientific">Diaphorobacter limosus</name>
    <dbReference type="NCBI Taxonomy" id="3036128"/>
    <lineage>
        <taxon>Bacteria</taxon>
        <taxon>Pseudomonadati</taxon>
        <taxon>Pseudomonadota</taxon>
        <taxon>Betaproteobacteria</taxon>
        <taxon>Burkholderiales</taxon>
        <taxon>Comamonadaceae</taxon>
        <taxon>Diaphorobacter</taxon>
    </lineage>
</organism>
<evidence type="ECO:0000313" key="5">
    <source>
        <dbReference type="Proteomes" id="UP001303211"/>
    </source>
</evidence>
<evidence type="ECO:0000256" key="2">
    <source>
        <dbReference type="ARBA" id="ARBA00022777"/>
    </source>
</evidence>
<evidence type="ECO:0000256" key="1">
    <source>
        <dbReference type="ARBA" id="ARBA00022679"/>
    </source>
</evidence>
<keyword evidence="2 4" id="KW-0418">Kinase</keyword>
<dbReference type="SUPFAM" id="SSF53613">
    <property type="entry name" value="Ribokinase-like"/>
    <property type="match status" value="1"/>
</dbReference>
<dbReference type="GO" id="GO:0016301">
    <property type="term" value="F:kinase activity"/>
    <property type="evidence" value="ECO:0007669"/>
    <property type="project" value="UniProtKB-KW"/>
</dbReference>
<dbReference type="PANTHER" id="PTHR10584:SF166">
    <property type="entry name" value="RIBOKINASE"/>
    <property type="match status" value="1"/>
</dbReference>
<evidence type="ECO:0000313" key="4">
    <source>
        <dbReference type="EMBL" id="WOO34217.1"/>
    </source>
</evidence>
<dbReference type="Proteomes" id="UP001303211">
    <property type="component" value="Chromosome"/>
</dbReference>
<dbReference type="PANTHER" id="PTHR10584">
    <property type="entry name" value="SUGAR KINASE"/>
    <property type="match status" value="1"/>
</dbReference>
<protein>
    <submittedName>
        <fullName evidence="4">Carbohydrate kinase family protein</fullName>
    </submittedName>
</protein>
<accession>A0ABZ0J9L6</accession>
<dbReference type="RefSeq" id="WP_317703543.1">
    <property type="nucleotide sequence ID" value="NZ_CP136921.1"/>
</dbReference>
<keyword evidence="5" id="KW-1185">Reference proteome</keyword>
<dbReference type="Gene3D" id="3.40.1190.20">
    <property type="match status" value="1"/>
</dbReference>
<feature type="domain" description="Carbohydrate kinase PfkB" evidence="3">
    <location>
        <begin position="35"/>
        <end position="290"/>
    </location>
</feature>
<name>A0ABZ0J9L6_9BURK</name>
<proteinExistence type="predicted"/>
<reference evidence="4 5" key="1">
    <citation type="submission" date="2023-03" db="EMBL/GenBank/DDBJ databases">
        <title>Diaphorobacter basophil sp. nov., isolated from a sewage-treatment plant.</title>
        <authorList>
            <person name="Yang K."/>
        </authorList>
    </citation>
    <scope>NUCLEOTIDE SEQUENCE [LARGE SCALE GENOMIC DNA]</scope>
    <source>
        <strain evidence="4 5">Y-1</strain>
    </source>
</reference>
<evidence type="ECO:0000259" key="3">
    <source>
        <dbReference type="Pfam" id="PF00294"/>
    </source>
</evidence>
<dbReference type="EMBL" id="CP136921">
    <property type="protein sequence ID" value="WOO34217.1"/>
    <property type="molecule type" value="Genomic_DNA"/>
</dbReference>
<gene>
    <name evidence="4" type="ORF">P4826_09225</name>
</gene>
<dbReference type="InterPro" id="IPR002173">
    <property type="entry name" value="Carboh/pur_kinase_PfkB_CS"/>
</dbReference>
<dbReference type="CDD" id="cd01942">
    <property type="entry name" value="ribokinase_group_A"/>
    <property type="match status" value="1"/>
</dbReference>
<dbReference type="InterPro" id="IPR011611">
    <property type="entry name" value="PfkB_dom"/>
</dbReference>
<keyword evidence="1" id="KW-0808">Transferase</keyword>
<sequence>MAALICGSLAFDSIMTFEGRFAEQILPAQLHILNVSFLVPTLRRDFGGCAGNIAYSLKLLGGDPQPMAMLGADGGEYLARLQQLGIDTRYVGQAGDTYTAQAMIMTDRDNNQITAFHPGAMMQAHANRIGPDAGARIGIIAPDGRDAMLQHAAQFVEAGIPFVFDPGQGLPMFDGDELRRFVAQAGWIAVNDYEGKMLCDRTGWSLAELSQQVTGLVVTLGAEGCEVWEQGARTKVDPVTPAQVVDPTGCGDAWRGGLLYGLEKGWPLVRCAELGNRLGALKIAQRGPQNYQLDFTPD</sequence>